<dbReference type="Proteomes" id="UP000004986">
    <property type="component" value="Unassembled WGS sequence"/>
</dbReference>
<dbReference type="HOGENOM" id="CLU_216114_0_0_6"/>
<dbReference type="AlphaFoldDB" id="F3GQK2"/>
<name>F3GQK2_PSESJ</name>
<accession>F3GQK2</accession>
<evidence type="ECO:0000313" key="2">
    <source>
        <dbReference type="Proteomes" id="UP000004986"/>
    </source>
</evidence>
<evidence type="ECO:0000313" key="1">
    <source>
        <dbReference type="EMBL" id="EGH49355.1"/>
    </source>
</evidence>
<comment type="caution">
    <text evidence="1">The sequence shown here is derived from an EMBL/GenBank/DDBJ whole genome shotgun (WGS) entry which is preliminary data.</text>
</comment>
<organism evidence="1 2">
    <name type="scientific">Pseudomonas syringae pv. pisi str. 1704B</name>
    <dbReference type="NCBI Taxonomy" id="629263"/>
    <lineage>
        <taxon>Bacteria</taxon>
        <taxon>Pseudomonadati</taxon>
        <taxon>Pseudomonadota</taxon>
        <taxon>Gammaproteobacteria</taxon>
        <taxon>Pseudomonadales</taxon>
        <taxon>Pseudomonadaceae</taxon>
        <taxon>Pseudomonas</taxon>
        <taxon>Pseudomonas syringae</taxon>
    </lineage>
</organism>
<reference evidence="1 2" key="1">
    <citation type="journal article" date="2011" name="PLoS Pathog.">
        <title>Dynamic evolution of pathogenicity revealed by sequencing and comparative genomics of 19 Pseudomonas syringae isolates.</title>
        <authorList>
            <person name="Baltrus D.A."/>
            <person name="Nishimura M.T."/>
            <person name="Romanchuk A."/>
            <person name="Chang J.H."/>
            <person name="Mukhtar M.S."/>
            <person name="Cherkis K."/>
            <person name="Roach J."/>
            <person name="Grant S.R."/>
            <person name="Jones C.D."/>
            <person name="Dangl J.L."/>
        </authorList>
    </citation>
    <scope>NUCLEOTIDE SEQUENCE [LARGE SCALE GENOMIC DNA]</scope>
    <source>
        <strain evidence="1 2">1704B</strain>
    </source>
</reference>
<dbReference type="Gene3D" id="1.10.1200.10">
    <property type="entry name" value="ACP-like"/>
    <property type="match status" value="1"/>
</dbReference>
<dbReference type="EMBL" id="AEAI01004166">
    <property type="protein sequence ID" value="EGH49355.1"/>
    <property type="molecule type" value="Genomic_DNA"/>
</dbReference>
<sequence>MQIIARAKRQGIKLSPKQLFEKQTIGQLASVAKLTQKKPVAVAEQISG</sequence>
<keyword evidence="2" id="KW-1185">Reference proteome</keyword>
<dbReference type="InterPro" id="IPR036736">
    <property type="entry name" value="ACP-like_sf"/>
</dbReference>
<protein>
    <submittedName>
        <fullName evidence="1">Non-ribosomal peptide synthase:amino acid adenylation</fullName>
    </submittedName>
</protein>
<feature type="non-terminal residue" evidence="1">
    <location>
        <position position="48"/>
    </location>
</feature>
<proteinExistence type="predicted"/>
<gene>
    <name evidence="1" type="ORF">PSYPI_46105</name>
</gene>